<name>A0ABY3AV60_PAEPP</name>
<keyword evidence="3" id="KW-0378">Hydrolase</keyword>
<dbReference type="Gene3D" id="3.60.15.10">
    <property type="entry name" value="Ribonuclease Z/Hydroxyacylglutathione hydrolase-like"/>
    <property type="match status" value="1"/>
</dbReference>
<comment type="catalytic activity">
    <reaction evidence="7">
        <text>3',5'-cyclic UMP + H2O = UMP + H(+)</text>
        <dbReference type="Rhea" id="RHEA:70575"/>
        <dbReference type="ChEBI" id="CHEBI:15377"/>
        <dbReference type="ChEBI" id="CHEBI:15378"/>
        <dbReference type="ChEBI" id="CHEBI:57865"/>
        <dbReference type="ChEBI" id="CHEBI:184387"/>
    </reaction>
    <physiologicalReaction direction="left-to-right" evidence="7">
        <dbReference type="Rhea" id="RHEA:70576"/>
    </physiologicalReaction>
</comment>
<dbReference type="InterPro" id="IPR036866">
    <property type="entry name" value="RibonucZ/Hydroxyglut_hydro"/>
</dbReference>
<evidence type="ECO:0000259" key="8">
    <source>
        <dbReference type="SMART" id="SM00849"/>
    </source>
</evidence>
<dbReference type="InterPro" id="IPR051453">
    <property type="entry name" value="MBL_Glyoxalase_II"/>
</dbReference>
<evidence type="ECO:0000256" key="7">
    <source>
        <dbReference type="ARBA" id="ARBA00048505"/>
    </source>
</evidence>
<comment type="cofactor">
    <cofactor evidence="1">
        <name>Zn(2+)</name>
        <dbReference type="ChEBI" id="CHEBI:29105"/>
    </cofactor>
</comment>
<organism evidence="9 10">
    <name type="scientific">Paenibacillus popilliae</name>
    <name type="common">Bacillus popilliae</name>
    <dbReference type="NCBI Taxonomy" id="78057"/>
    <lineage>
        <taxon>Bacteria</taxon>
        <taxon>Bacillati</taxon>
        <taxon>Bacillota</taxon>
        <taxon>Bacilli</taxon>
        <taxon>Bacillales</taxon>
        <taxon>Paenibacillaceae</taxon>
        <taxon>Paenibacillus</taxon>
    </lineage>
</organism>
<protein>
    <submittedName>
        <fullName evidence="9">MBL fold metallo-hydrolase</fullName>
    </submittedName>
</protein>
<evidence type="ECO:0000256" key="3">
    <source>
        <dbReference type="ARBA" id="ARBA00022801"/>
    </source>
</evidence>
<proteinExistence type="predicted"/>
<dbReference type="SMART" id="SM00849">
    <property type="entry name" value="Lactamase_B"/>
    <property type="match status" value="1"/>
</dbReference>
<keyword evidence="4" id="KW-0862">Zinc</keyword>
<feature type="domain" description="Metallo-beta-lactamase" evidence="8">
    <location>
        <begin position="22"/>
        <end position="185"/>
    </location>
</feature>
<sequence length="229" mass="26375">MKSVENKTYRLHQFKTSSLNFINYNYIIIDKVSGQAAIVDPSWDLELIVRTFEHLGVQPASILLTHSHMDHVNMVNPLVERYDSQVFMSAEEINFYGFRCKNLNSVHDFDVLNLGFTELTFLLTPGHTVGGMCFLLTDHLFTGDTIFIEGCGACTSKGGSPEQMFESICKIKRTVKPHVCICPGHSYGKEPGYPLSYLMHNNIYFQIEKEEYFIQFRMRNNQKNLLHFK</sequence>
<evidence type="ECO:0000256" key="6">
    <source>
        <dbReference type="ARBA" id="ARBA00034301"/>
    </source>
</evidence>
<evidence type="ECO:0000256" key="4">
    <source>
        <dbReference type="ARBA" id="ARBA00022833"/>
    </source>
</evidence>
<dbReference type="InterPro" id="IPR001279">
    <property type="entry name" value="Metallo-B-lactamas"/>
</dbReference>
<keyword evidence="2" id="KW-0479">Metal-binding</keyword>
<evidence type="ECO:0000313" key="9">
    <source>
        <dbReference type="EMBL" id="TQR46692.1"/>
    </source>
</evidence>
<dbReference type="PANTHER" id="PTHR46233">
    <property type="entry name" value="HYDROXYACYLGLUTATHIONE HYDROLASE GLOC"/>
    <property type="match status" value="1"/>
</dbReference>
<gene>
    <name evidence="9" type="ORF">C7Y44_03285</name>
</gene>
<dbReference type="PANTHER" id="PTHR46233:SF3">
    <property type="entry name" value="HYDROXYACYLGLUTATHIONE HYDROLASE GLOC"/>
    <property type="match status" value="1"/>
</dbReference>
<comment type="catalytic activity">
    <reaction evidence="5">
        <text>3',5'-cyclic CMP + H2O = CMP + H(+)</text>
        <dbReference type="Rhea" id="RHEA:72675"/>
        <dbReference type="ChEBI" id="CHEBI:15377"/>
        <dbReference type="ChEBI" id="CHEBI:15378"/>
        <dbReference type="ChEBI" id="CHEBI:58003"/>
        <dbReference type="ChEBI" id="CHEBI:60377"/>
    </reaction>
    <physiologicalReaction direction="left-to-right" evidence="5">
        <dbReference type="Rhea" id="RHEA:72676"/>
    </physiologicalReaction>
</comment>
<accession>A0ABY3AV60</accession>
<dbReference type="CDD" id="cd16275">
    <property type="entry name" value="BaeB-like_MBL-fold"/>
    <property type="match status" value="1"/>
</dbReference>
<evidence type="ECO:0000256" key="5">
    <source>
        <dbReference type="ARBA" id="ARBA00034221"/>
    </source>
</evidence>
<evidence type="ECO:0000313" key="10">
    <source>
        <dbReference type="Proteomes" id="UP000316208"/>
    </source>
</evidence>
<dbReference type="Proteomes" id="UP000316208">
    <property type="component" value="Unassembled WGS sequence"/>
</dbReference>
<reference evidence="9 10" key="1">
    <citation type="submission" date="2018-03" db="EMBL/GenBank/DDBJ databases">
        <title>Aerobic endospore-forming bacteria genome sequencing and assembly.</title>
        <authorList>
            <person name="Cavalcante D.A."/>
            <person name="Driks A."/>
            <person name="Putonti C."/>
            <person name="De-Souza M.T."/>
        </authorList>
    </citation>
    <scope>NUCLEOTIDE SEQUENCE [LARGE SCALE GENOMIC DNA]</scope>
    <source>
        <strain evidence="9 10">SDF0028</strain>
    </source>
</reference>
<dbReference type="SUPFAM" id="SSF56281">
    <property type="entry name" value="Metallo-hydrolase/oxidoreductase"/>
    <property type="match status" value="1"/>
</dbReference>
<comment type="function">
    <text evidence="6">Counteracts the endogenous Pycsar antiviral defense system. Phosphodiesterase that enables metal-dependent hydrolysis of host cyclic nucleotide Pycsar defense signals such as cCMP and cUMP.</text>
</comment>
<evidence type="ECO:0000256" key="1">
    <source>
        <dbReference type="ARBA" id="ARBA00001947"/>
    </source>
</evidence>
<dbReference type="Pfam" id="PF00753">
    <property type="entry name" value="Lactamase_B"/>
    <property type="match status" value="1"/>
</dbReference>
<evidence type="ECO:0000256" key="2">
    <source>
        <dbReference type="ARBA" id="ARBA00022723"/>
    </source>
</evidence>
<keyword evidence="10" id="KW-1185">Reference proteome</keyword>
<comment type="caution">
    <text evidence="9">The sequence shown here is derived from an EMBL/GenBank/DDBJ whole genome shotgun (WGS) entry which is preliminary data.</text>
</comment>
<dbReference type="EMBL" id="SADY01000001">
    <property type="protein sequence ID" value="TQR46692.1"/>
    <property type="molecule type" value="Genomic_DNA"/>
</dbReference>